<proteinExistence type="predicted"/>
<evidence type="ECO:0000313" key="1">
    <source>
        <dbReference type="EMBL" id="SFO42392.1"/>
    </source>
</evidence>
<dbReference type="Proteomes" id="UP000199036">
    <property type="component" value="Unassembled WGS sequence"/>
</dbReference>
<feature type="non-terminal residue" evidence="1">
    <location>
        <position position="189"/>
    </location>
</feature>
<organism evidence="1 2">
    <name type="scientific">Paenimyroides ummariense</name>
    <dbReference type="NCBI Taxonomy" id="913024"/>
    <lineage>
        <taxon>Bacteria</taxon>
        <taxon>Pseudomonadati</taxon>
        <taxon>Bacteroidota</taxon>
        <taxon>Flavobacteriia</taxon>
        <taxon>Flavobacteriales</taxon>
        <taxon>Flavobacteriaceae</taxon>
        <taxon>Paenimyroides</taxon>
    </lineage>
</organism>
<dbReference type="RefSeq" id="WP_143095714.1">
    <property type="nucleotide sequence ID" value="NZ_FOVI01000075.1"/>
</dbReference>
<sequence>MKNFTCSLERWRNYNESMLELAKGNLSKKLILSNLNDDFEGLEALLNWINDEWRQRVLHMTFTKPSESQKFVNHFEIILDNELYIKDTDELFPQFMNIDDDLTDGHKITDFIRASEQKAFSEYLNYLRTNGTAAIETPSITVLNVPFLYSIKKLGSKRGYILNLFQIHLDKKYFRKGIRPESAEIVKLE</sequence>
<dbReference type="AlphaFoldDB" id="A0A1I5H2A2"/>
<keyword evidence="2" id="KW-1185">Reference proteome</keyword>
<dbReference type="OrthoDB" id="9791615at2"/>
<reference evidence="2" key="1">
    <citation type="submission" date="2016-10" db="EMBL/GenBank/DDBJ databases">
        <authorList>
            <person name="Varghese N."/>
            <person name="Submissions S."/>
        </authorList>
    </citation>
    <scope>NUCLEOTIDE SEQUENCE [LARGE SCALE GENOMIC DNA]</scope>
    <source>
        <strain evidence="2">DS-12</strain>
    </source>
</reference>
<gene>
    <name evidence="1" type="ORF">SAMN05421741_1751</name>
</gene>
<evidence type="ECO:0000313" key="2">
    <source>
        <dbReference type="Proteomes" id="UP000199036"/>
    </source>
</evidence>
<accession>A0A1I5H2A2</accession>
<name>A0A1I5H2A2_9FLAO</name>
<protein>
    <submittedName>
        <fullName evidence="1">Uncharacterized protein</fullName>
    </submittedName>
</protein>
<dbReference type="EMBL" id="FOVI01000075">
    <property type="protein sequence ID" value="SFO42392.1"/>
    <property type="molecule type" value="Genomic_DNA"/>
</dbReference>